<keyword evidence="2" id="KW-1185">Reference proteome</keyword>
<organism evidence="1 2">
    <name type="scientific">Thelohanellus kitauei</name>
    <name type="common">Myxosporean</name>
    <dbReference type="NCBI Taxonomy" id="669202"/>
    <lineage>
        <taxon>Eukaryota</taxon>
        <taxon>Metazoa</taxon>
        <taxon>Cnidaria</taxon>
        <taxon>Myxozoa</taxon>
        <taxon>Myxosporea</taxon>
        <taxon>Bivalvulida</taxon>
        <taxon>Platysporina</taxon>
        <taxon>Myxobolidae</taxon>
        <taxon>Thelohanellus</taxon>
    </lineage>
</organism>
<dbReference type="AlphaFoldDB" id="A0A0C2MLM9"/>
<evidence type="ECO:0000313" key="2">
    <source>
        <dbReference type="Proteomes" id="UP000031668"/>
    </source>
</evidence>
<name>A0A0C2MLM9_THEKT</name>
<proteinExistence type="predicted"/>
<protein>
    <recommendedName>
        <fullName evidence="3">Alpha-soluble NSF attachment protein</fullName>
    </recommendedName>
</protein>
<evidence type="ECO:0008006" key="3">
    <source>
        <dbReference type="Google" id="ProtNLM"/>
    </source>
</evidence>
<dbReference type="SUPFAM" id="SSF48452">
    <property type="entry name" value="TPR-like"/>
    <property type="match status" value="1"/>
</dbReference>
<evidence type="ECO:0000313" key="1">
    <source>
        <dbReference type="EMBL" id="KII62521.1"/>
    </source>
</evidence>
<dbReference type="InterPro" id="IPR011990">
    <property type="entry name" value="TPR-like_helical_dom_sf"/>
</dbReference>
<dbReference type="OrthoDB" id="9984275at2759"/>
<comment type="caution">
    <text evidence="1">The sequence shown here is derived from an EMBL/GenBank/DDBJ whole genome shotgun (WGS) entry which is preliminary data.</text>
</comment>
<dbReference type="Pfam" id="PF14938">
    <property type="entry name" value="SNAP"/>
    <property type="match status" value="1"/>
</dbReference>
<dbReference type="Proteomes" id="UP000031668">
    <property type="component" value="Unassembled WGS sequence"/>
</dbReference>
<gene>
    <name evidence="1" type="ORF">RF11_05636</name>
</gene>
<sequence length="211" mass="24354">MDVNSAPSQSELKQFNELHSRYINTAQGCKEMMKWEDAGNAYYEAAKIAEGYLIDVGTASSNYLSAGNCYRRALSEQAYETYLKCIDAHLKYGAQEEATAIAVRCGYMFDSEYGDIVISNEFYDKADELREKYNLEHNCAFSTNYMHNFLLNISDALNNQQKYRDQFDWIKVYQQMFKNELTQTIAYVEELSDTSKNVIRKREPAQVSQDA</sequence>
<reference evidence="1 2" key="1">
    <citation type="journal article" date="2014" name="Genome Biol. Evol.">
        <title>The genome of the myxosporean Thelohanellus kitauei shows adaptations to nutrient acquisition within its fish host.</title>
        <authorList>
            <person name="Yang Y."/>
            <person name="Xiong J."/>
            <person name="Zhou Z."/>
            <person name="Huo F."/>
            <person name="Miao W."/>
            <person name="Ran C."/>
            <person name="Liu Y."/>
            <person name="Zhang J."/>
            <person name="Feng J."/>
            <person name="Wang M."/>
            <person name="Wang M."/>
            <person name="Wang L."/>
            <person name="Yao B."/>
        </authorList>
    </citation>
    <scope>NUCLEOTIDE SEQUENCE [LARGE SCALE GENOMIC DNA]</scope>
    <source>
        <strain evidence="1">Wuqing</strain>
    </source>
</reference>
<accession>A0A0C2MLM9</accession>
<dbReference type="Gene3D" id="1.25.40.10">
    <property type="entry name" value="Tetratricopeptide repeat domain"/>
    <property type="match status" value="1"/>
</dbReference>
<dbReference type="EMBL" id="JWZT01004952">
    <property type="protein sequence ID" value="KII62521.1"/>
    <property type="molecule type" value="Genomic_DNA"/>
</dbReference>